<dbReference type="InterPro" id="IPR026444">
    <property type="entry name" value="Secre_tail"/>
</dbReference>
<evidence type="ECO:0000256" key="1">
    <source>
        <dbReference type="SAM" id="SignalP"/>
    </source>
</evidence>
<feature type="chain" id="PRO_5026725773" description="DUF8202 domain-containing protein" evidence="1">
    <location>
        <begin position="24"/>
        <end position="652"/>
    </location>
</feature>
<gene>
    <name evidence="3" type="ORF">AVDCRST_MAG56-951</name>
</gene>
<feature type="domain" description="DUF8202" evidence="2">
    <location>
        <begin position="201"/>
        <end position="389"/>
    </location>
</feature>
<evidence type="ECO:0000259" key="2">
    <source>
        <dbReference type="Pfam" id="PF26628"/>
    </source>
</evidence>
<dbReference type="InterPro" id="IPR013783">
    <property type="entry name" value="Ig-like_fold"/>
</dbReference>
<protein>
    <recommendedName>
        <fullName evidence="2">DUF8202 domain-containing protein</fullName>
    </recommendedName>
</protein>
<evidence type="ECO:0000313" key="3">
    <source>
        <dbReference type="EMBL" id="CAA9225508.1"/>
    </source>
</evidence>
<dbReference type="AlphaFoldDB" id="A0A6J4HJG1"/>
<dbReference type="EMBL" id="CADCTQ010000063">
    <property type="protein sequence ID" value="CAA9225508.1"/>
    <property type="molecule type" value="Genomic_DNA"/>
</dbReference>
<dbReference type="Gene3D" id="2.60.40.10">
    <property type="entry name" value="Immunoglobulins"/>
    <property type="match status" value="1"/>
</dbReference>
<dbReference type="NCBIfam" id="TIGR04183">
    <property type="entry name" value="Por_Secre_tail"/>
    <property type="match status" value="1"/>
</dbReference>
<dbReference type="Pfam" id="PF26628">
    <property type="entry name" value="DUF8202"/>
    <property type="match status" value="1"/>
</dbReference>
<dbReference type="InterPro" id="IPR058515">
    <property type="entry name" value="DUF8202"/>
</dbReference>
<feature type="signal peptide" evidence="1">
    <location>
        <begin position="1"/>
        <end position="23"/>
    </location>
</feature>
<reference evidence="3" key="1">
    <citation type="submission" date="2020-02" db="EMBL/GenBank/DDBJ databases">
        <authorList>
            <person name="Meier V. D."/>
        </authorList>
    </citation>
    <scope>NUCLEOTIDE SEQUENCE</scope>
    <source>
        <strain evidence="3">AVDCRST_MAG56</strain>
    </source>
</reference>
<proteinExistence type="predicted"/>
<name>A0A6J4HJG1_9SPHI</name>
<organism evidence="3">
    <name type="scientific">uncultured Cytophagales bacterium</name>
    <dbReference type="NCBI Taxonomy" id="158755"/>
    <lineage>
        <taxon>Bacteria</taxon>
        <taxon>Pseudomonadati</taxon>
        <taxon>Bacteroidota</taxon>
        <taxon>Sphingobacteriia</taxon>
        <taxon>Sphingobacteriales</taxon>
        <taxon>environmental samples</taxon>
    </lineage>
</organism>
<keyword evidence="1" id="KW-0732">Signal</keyword>
<accession>A0A6J4HJG1</accession>
<sequence length="652" mass="69972">MQKFYVIACLSFLAGLASGKAQTADSIAVPAVWLRADQGGATPTVWPDRSGHRRDAIAVPGEEPAAGGVINFNRTRLFDGLNDYMKIPYSPENAAAVTMIAVFQPVDTVERGVWGAEKATTRNMMLTTRRALGPEATLNEYARGENRPILSSVVQFWTRTAVVNGNGFLAVGSAGKERGQLPYKGSIAELMVYDRALGFLERLQAESYLAIKYGITLPGGNYVNSKEKIVWHGEQDQKFANRVAGIGRDDAFGLYQKQSASTREAARLLVLSAGPPAADNATNTTPIENGNFLLWGDDNAALTLAKGQGADSLLALVARKWLMKATGTTANQIPTELRINLKLLPKEPLGYWLVIDRSGGGNFSTDALEYIQPDKVLGDSIVAFSNVRWDTDGSGSDRFGLARAGRTLPLLTQLANPTCASPAGGRVAVEIVGGQGTYAYQLTGTKNGFSRRWQGTGTVEQTGLPAGSYTLKVTGEDKSTVQRHFTLTAPNALAVDLGQDRQLAAGKEIVLDAGTRIPAVTPVTYTWENNYGFRSKAAQVNITQSGIYTVTVTNAEGCSCTDQVIIGGQVARQFDVSPNLVRSGSTYQVNVSLEEASAARVKVYDTKGVLHGQMQGNDQAHYQFTGTGPQPGAYTVVLETPKGIETRKLVIY</sequence>